<sequence length="1006" mass="110024">MSLVVRGGVPISIFDRRTAPPTPFSDLSDNPDTPGTAYSFQDPPQHKSANMQAGTAHHPLPGLLDHQVLPTTDDEMMDSDTDIRKDSDFDIEIDADEAYSNAGGVDLDVNYRMEEDNADNSHQLYDNDDIMLDEADDIIFEKQRVDGEADPVPDVIPTSTVPEASPKTPLEQRPTAPEEPSTAHSIPPAIPEQVDQPFLPLEEPNAGETAHLAEPQQTVSPAGESHGALAFLGDTEKAVVHEAVTQDSDLQHKDNVWSENTSVTLTNEVVSLEERQANEATEQPHQSVAAGNEVEEQGAVNLANESPSLDPHQVVVQYEQNHVSLFPPPDNVDLPFFIKDAGVCLRGMNELFSELRNVLDGSVSPGDELVIKIVDYGVEISEDSKSSYEFSLQHILDLHVRLSLQDNIENPEALRLVLFSRPSVSDRINMLLSSANQGLGYNKAIEYAGRKSGDSDANSEQRFVEASEGGDFQEVEAEDYNNNDDSPVAFAHDTDKPAEVEPNLIENQGGVSEQKEEFEGEDDDDDDDDDDDFDLEYGNDDIANGVEGEENEGGADQKDEAPDSPPPIAAVSRDSPAPINESPNHGSETPRAQENAVLGLETVSDSASPRDTQTPDEVEESVSTVQGDEAHSTEEEEEELIEYEDYETFGESESHHSPHTVNSESVEQNLGDDGPPPREDPEQHPGMVGPAGTPREPSLSLSATHFPIFVQILIWATENYEQESTGNCIDPGENTADDNHNESHSPSDGDVNVNNESSSIPVFGGDGEGEGEGGYVGVQHEEYGEYEYEGQQGFEAGQDGNRDYLPNDERYDTQAPSENNHESNIHGHSHPEQSDQPADDGQNQYLDESIEYEDGYEHYDAEYDGPVNGQDTFSGEAEYHVGYQIYDLNQAHLRTEYDDGGAVVAGANESGVAINAENDEAVDSLHPPELAPEVESLFGYDSDEAEQDILSEEKPSTEQKRMYGELEQDEDDDEILGWSKFSSPSTASSPSSDRTSSRPAKRQRSD</sequence>
<dbReference type="InterPro" id="IPR018822">
    <property type="entry name" value="UPF0646"/>
</dbReference>
<feature type="compositionally biased region" description="Low complexity" evidence="1">
    <location>
        <begin position="789"/>
        <end position="798"/>
    </location>
</feature>
<organism evidence="2 3">
    <name type="scientific">Tuber aestivum</name>
    <name type="common">summer truffle</name>
    <dbReference type="NCBI Taxonomy" id="59557"/>
    <lineage>
        <taxon>Eukaryota</taxon>
        <taxon>Fungi</taxon>
        <taxon>Dikarya</taxon>
        <taxon>Ascomycota</taxon>
        <taxon>Pezizomycotina</taxon>
        <taxon>Pezizomycetes</taxon>
        <taxon>Pezizales</taxon>
        <taxon>Tuberaceae</taxon>
        <taxon>Tuber</taxon>
    </lineage>
</organism>
<feature type="region of interest" description="Disordered" evidence="1">
    <location>
        <begin position="144"/>
        <end position="191"/>
    </location>
</feature>
<feature type="compositionally biased region" description="Polar residues" evidence="1">
    <location>
        <begin position="581"/>
        <end position="592"/>
    </location>
</feature>
<feature type="region of interest" description="Disordered" evidence="1">
    <location>
        <begin position="450"/>
        <end position="473"/>
    </location>
</feature>
<feature type="compositionally biased region" description="Basic and acidic residues" evidence="1">
    <location>
        <begin position="819"/>
        <end position="833"/>
    </location>
</feature>
<feature type="compositionally biased region" description="Polar residues" evidence="1">
    <location>
        <begin position="25"/>
        <end position="39"/>
    </location>
</feature>
<proteinExistence type="predicted"/>
<evidence type="ECO:0000313" key="3">
    <source>
        <dbReference type="Proteomes" id="UP001412239"/>
    </source>
</evidence>
<reference evidence="2" key="1">
    <citation type="submission" date="2015-10" db="EMBL/GenBank/DDBJ databases">
        <authorList>
            <person name="Regsiter A."/>
            <person name="william w."/>
        </authorList>
    </citation>
    <scope>NUCLEOTIDE SEQUENCE</scope>
    <source>
        <strain evidence="2">Montdore</strain>
    </source>
</reference>
<dbReference type="Pfam" id="PF10336">
    <property type="entry name" value="DUF2420"/>
    <property type="match status" value="1"/>
</dbReference>
<feature type="compositionally biased region" description="Low complexity" evidence="1">
    <location>
        <begin position="982"/>
        <end position="998"/>
    </location>
</feature>
<feature type="compositionally biased region" description="Acidic residues" evidence="1">
    <location>
        <begin position="941"/>
        <end position="950"/>
    </location>
</feature>
<evidence type="ECO:0000313" key="2">
    <source>
        <dbReference type="EMBL" id="CUS10677.1"/>
    </source>
</evidence>
<protein>
    <submittedName>
        <fullName evidence="2">Uncharacterized protein</fullName>
    </submittedName>
</protein>
<dbReference type="EMBL" id="LN891042">
    <property type="protein sequence ID" value="CUS10677.1"/>
    <property type="molecule type" value="Genomic_DNA"/>
</dbReference>
<evidence type="ECO:0000256" key="1">
    <source>
        <dbReference type="SAM" id="MobiDB-lite"/>
    </source>
</evidence>
<feature type="region of interest" description="Disordered" evidence="1">
    <location>
        <begin position="724"/>
        <end position="873"/>
    </location>
</feature>
<name>A0A292PW53_9PEZI</name>
<keyword evidence="3" id="KW-1185">Reference proteome</keyword>
<feature type="compositionally biased region" description="Basic and acidic residues" evidence="1">
    <location>
        <begin position="800"/>
        <end position="812"/>
    </location>
</feature>
<feature type="compositionally biased region" description="Polar residues" evidence="1">
    <location>
        <begin position="603"/>
        <end position="612"/>
    </location>
</feature>
<dbReference type="Proteomes" id="UP001412239">
    <property type="component" value="Unassembled WGS sequence"/>
</dbReference>
<feature type="compositionally biased region" description="Polar residues" evidence="1">
    <location>
        <begin position="659"/>
        <end position="668"/>
    </location>
</feature>
<feature type="compositionally biased region" description="Acidic residues" evidence="1">
    <location>
        <begin position="516"/>
        <end position="539"/>
    </location>
</feature>
<feature type="compositionally biased region" description="Acidic residues" evidence="1">
    <location>
        <begin position="966"/>
        <end position="975"/>
    </location>
</feature>
<feature type="region of interest" description="Disordered" evidence="1">
    <location>
        <begin position="14"/>
        <end position="61"/>
    </location>
</feature>
<feature type="compositionally biased region" description="Basic and acidic residues" evidence="1">
    <location>
        <begin position="951"/>
        <end position="964"/>
    </location>
</feature>
<feature type="compositionally biased region" description="Acidic residues" evidence="1">
    <location>
        <begin position="634"/>
        <end position="650"/>
    </location>
</feature>
<feature type="compositionally biased region" description="Basic and acidic residues" evidence="1">
    <location>
        <begin position="737"/>
        <end position="747"/>
    </location>
</feature>
<feature type="region of interest" description="Disordered" evidence="1">
    <location>
        <begin position="501"/>
        <end position="700"/>
    </location>
</feature>
<feature type="region of interest" description="Disordered" evidence="1">
    <location>
        <begin position="937"/>
        <end position="1006"/>
    </location>
</feature>
<dbReference type="AlphaFoldDB" id="A0A292PW53"/>
<accession>A0A292PW53</accession>
<gene>
    <name evidence="2" type="ORF">GSTUAT00005293001</name>
</gene>